<organism evidence="1 2">
    <name type="scientific">Cyclobacterium xiamenense</name>
    <dbReference type="NCBI Taxonomy" id="1297121"/>
    <lineage>
        <taxon>Bacteria</taxon>
        <taxon>Pseudomonadati</taxon>
        <taxon>Bacteroidota</taxon>
        <taxon>Cytophagia</taxon>
        <taxon>Cytophagales</taxon>
        <taxon>Cyclobacteriaceae</taxon>
        <taxon>Cyclobacterium</taxon>
    </lineage>
</organism>
<gene>
    <name evidence="1" type="ORF">SAMN05192553_10723</name>
</gene>
<proteinExistence type="predicted"/>
<evidence type="ECO:0000313" key="2">
    <source>
        <dbReference type="Proteomes" id="UP000199403"/>
    </source>
</evidence>
<evidence type="ECO:0000313" key="1">
    <source>
        <dbReference type="EMBL" id="SEJ64565.1"/>
    </source>
</evidence>
<dbReference type="Proteomes" id="UP000199403">
    <property type="component" value="Unassembled WGS sequence"/>
</dbReference>
<name>A0A1H7AU48_9BACT</name>
<dbReference type="EMBL" id="FNZH01000007">
    <property type="protein sequence ID" value="SEJ64565.1"/>
    <property type="molecule type" value="Genomic_DNA"/>
</dbReference>
<reference evidence="2" key="1">
    <citation type="submission" date="2016-10" db="EMBL/GenBank/DDBJ databases">
        <authorList>
            <person name="Varghese N."/>
            <person name="Submissions S."/>
        </authorList>
    </citation>
    <scope>NUCLEOTIDE SEQUENCE [LARGE SCALE GENOMIC DNA]</scope>
    <source>
        <strain evidence="2">IBRC-M 10761</strain>
    </source>
</reference>
<dbReference type="AlphaFoldDB" id="A0A1H7AU48"/>
<accession>A0A1H7AU48</accession>
<protein>
    <submittedName>
        <fullName evidence="1">Uncharacterized protein</fullName>
    </submittedName>
</protein>
<sequence>MAFTGGYLLFEEDNYRDVYCSLKSPETHRSVSYILLPNATSNPRSTNNFQLLPFGWRPVQ</sequence>
<keyword evidence="2" id="KW-1185">Reference proteome</keyword>